<dbReference type="GO" id="GO:0003700">
    <property type="term" value="F:DNA-binding transcription factor activity"/>
    <property type="evidence" value="ECO:0007669"/>
    <property type="project" value="InterPro"/>
</dbReference>
<dbReference type="InParanoid" id="A0A163TF20"/>
<evidence type="ECO:0000313" key="9">
    <source>
        <dbReference type="EMBL" id="SAM04222.1"/>
    </source>
</evidence>
<evidence type="ECO:0000256" key="5">
    <source>
        <dbReference type="ARBA" id="ARBA00023242"/>
    </source>
</evidence>
<dbReference type="Proteomes" id="UP000078561">
    <property type="component" value="Unassembled WGS sequence"/>
</dbReference>
<dbReference type="PROSITE" id="PS50217">
    <property type="entry name" value="BZIP"/>
    <property type="match status" value="1"/>
</dbReference>
<dbReference type="InterPro" id="IPR004827">
    <property type="entry name" value="bZIP"/>
</dbReference>
<feature type="coiled-coil region" evidence="6">
    <location>
        <begin position="166"/>
        <end position="200"/>
    </location>
</feature>
<feature type="compositionally biased region" description="Pro residues" evidence="7">
    <location>
        <begin position="108"/>
        <end position="122"/>
    </location>
</feature>
<protein>
    <recommendedName>
        <fullName evidence="8">BZIP domain-containing protein</fullName>
    </recommendedName>
</protein>
<evidence type="ECO:0000256" key="7">
    <source>
        <dbReference type="SAM" id="MobiDB-lite"/>
    </source>
</evidence>
<dbReference type="InterPro" id="IPR002112">
    <property type="entry name" value="Leuzip_Jun"/>
</dbReference>
<evidence type="ECO:0000256" key="1">
    <source>
        <dbReference type="ARBA" id="ARBA00004123"/>
    </source>
</evidence>
<accession>A0A163TF20</accession>
<dbReference type="GO" id="GO:0003677">
    <property type="term" value="F:DNA binding"/>
    <property type="evidence" value="ECO:0007669"/>
    <property type="project" value="UniProtKB-KW"/>
</dbReference>
<dbReference type="InterPro" id="IPR046347">
    <property type="entry name" value="bZIP_sf"/>
</dbReference>
<feature type="region of interest" description="Disordered" evidence="7">
    <location>
        <begin position="92"/>
        <end position="129"/>
    </location>
</feature>
<dbReference type="Gene3D" id="1.20.5.170">
    <property type="match status" value="1"/>
</dbReference>
<name>A0A163TF20_ABSGL</name>
<keyword evidence="5" id="KW-0539">Nucleus</keyword>
<reference evidence="9" key="1">
    <citation type="submission" date="2016-04" db="EMBL/GenBank/DDBJ databases">
        <authorList>
            <person name="Evans L.H."/>
            <person name="Alamgir A."/>
            <person name="Owens N."/>
            <person name="Weber N.D."/>
            <person name="Virtaneva K."/>
            <person name="Barbian K."/>
            <person name="Babar A."/>
            <person name="Rosenke K."/>
        </authorList>
    </citation>
    <scope>NUCLEOTIDE SEQUENCE [LARGE SCALE GENOMIC DNA]</scope>
    <source>
        <strain evidence="9">CBS 101.48</strain>
    </source>
</reference>
<keyword evidence="2" id="KW-0805">Transcription regulation</keyword>
<keyword evidence="3" id="KW-0238">DNA-binding</keyword>
<comment type="subcellular location">
    <subcellularLocation>
        <location evidence="1">Nucleus</location>
    </subcellularLocation>
</comment>
<dbReference type="STRING" id="4829.A0A163TF20"/>
<dbReference type="Pfam" id="PF00170">
    <property type="entry name" value="bZIP_1"/>
    <property type="match status" value="1"/>
</dbReference>
<keyword evidence="4" id="KW-0804">Transcription</keyword>
<proteinExistence type="predicted"/>
<dbReference type="PANTHER" id="PTHR19304">
    <property type="entry name" value="CYCLIC-AMP RESPONSE ELEMENT BINDING PROTEIN"/>
    <property type="match status" value="1"/>
</dbReference>
<dbReference type="SMART" id="SM00338">
    <property type="entry name" value="BRLZ"/>
    <property type="match status" value="1"/>
</dbReference>
<evidence type="ECO:0000259" key="8">
    <source>
        <dbReference type="PROSITE" id="PS50217"/>
    </source>
</evidence>
<gene>
    <name evidence="9" type="primary">ABSGL_10082.1 scaffold 11786</name>
</gene>
<dbReference type="GO" id="GO:0005634">
    <property type="term" value="C:nucleus"/>
    <property type="evidence" value="ECO:0007669"/>
    <property type="project" value="UniProtKB-SubCell"/>
</dbReference>
<dbReference type="CDD" id="cd14687">
    <property type="entry name" value="bZIP_ATF2"/>
    <property type="match status" value="1"/>
</dbReference>
<sequence>MNYEGSFLLSSGFLPDGMMNPSSVAATYGTIEAKYEYDQCQPPVSLITASESSSFSGSSFSSGSSSTSPPPTSSSVAYQPLSAAAMGLSSTLTLSPPHIDEDMSSPSLSPPSDTPQSTPPPKKTNHGGRKRSIIFEQAEAEFQRKEFLERNRIAASKCRQKKKKWMKDLETNYEKLSTQNQQLRSMVLLFQEEINALKTELLSRNGLCSCSDMVITEEHRRSEENNAYRNRRIRDDIILTD</sequence>
<evidence type="ECO:0000256" key="2">
    <source>
        <dbReference type="ARBA" id="ARBA00023015"/>
    </source>
</evidence>
<dbReference type="SUPFAM" id="SSF57959">
    <property type="entry name" value="Leucine zipper domain"/>
    <property type="match status" value="1"/>
</dbReference>
<feature type="region of interest" description="Disordered" evidence="7">
    <location>
        <begin position="51"/>
        <end position="77"/>
    </location>
</feature>
<feature type="domain" description="BZIP" evidence="8">
    <location>
        <begin position="141"/>
        <end position="204"/>
    </location>
</feature>
<dbReference type="InterPro" id="IPR051027">
    <property type="entry name" value="bZIP_transcription_factors"/>
</dbReference>
<organism evidence="9">
    <name type="scientific">Absidia glauca</name>
    <name type="common">Pin mould</name>
    <dbReference type="NCBI Taxonomy" id="4829"/>
    <lineage>
        <taxon>Eukaryota</taxon>
        <taxon>Fungi</taxon>
        <taxon>Fungi incertae sedis</taxon>
        <taxon>Mucoromycota</taxon>
        <taxon>Mucoromycotina</taxon>
        <taxon>Mucoromycetes</taxon>
        <taxon>Mucorales</taxon>
        <taxon>Cunninghamellaceae</taxon>
        <taxon>Absidia</taxon>
    </lineage>
</organism>
<evidence type="ECO:0000256" key="3">
    <source>
        <dbReference type="ARBA" id="ARBA00023125"/>
    </source>
</evidence>
<keyword evidence="10" id="KW-1185">Reference proteome</keyword>
<feature type="compositionally biased region" description="Low complexity" evidence="7">
    <location>
        <begin position="52"/>
        <end position="67"/>
    </location>
</feature>
<dbReference type="PRINTS" id="PR00043">
    <property type="entry name" value="LEUZIPPRJUN"/>
</dbReference>
<evidence type="ECO:0000313" key="10">
    <source>
        <dbReference type="Proteomes" id="UP000078561"/>
    </source>
</evidence>
<dbReference type="EMBL" id="LT554351">
    <property type="protein sequence ID" value="SAM04222.1"/>
    <property type="molecule type" value="Genomic_DNA"/>
</dbReference>
<dbReference type="OrthoDB" id="295274at2759"/>
<keyword evidence="6" id="KW-0175">Coiled coil</keyword>
<evidence type="ECO:0000256" key="6">
    <source>
        <dbReference type="SAM" id="Coils"/>
    </source>
</evidence>
<dbReference type="AlphaFoldDB" id="A0A163TF20"/>
<evidence type="ECO:0000256" key="4">
    <source>
        <dbReference type="ARBA" id="ARBA00023163"/>
    </source>
</evidence>